<comment type="caution">
    <text evidence="2">The sequence shown here is derived from an EMBL/GenBank/DDBJ whole genome shotgun (WGS) entry which is preliminary data.</text>
</comment>
<keyword evidence="2" id="KW-0378">Hydrolase</keyword>
<organism evidence="2 3">
    <name type="scientific">Artemisia annua</name>
    <name type="common">Sweet wormwood</name>
    <dbReference type="NCBI Taxonomy" id="35608"/>
    <lineage>
        <taxon>Eukaryota</taxon>
        <taxon>Viridiplantae</taxon>
        <taxon>Streptophyta</taxon>
        <taxon>Embryophyta</taxon>
        <taxon>Tracheophyta</taxon>
        <taxon>Spermatophyta</taxon>
        <taxon>Magnoliopsida</taxon>
        <taxon>eudicotyledons</taxon>
        <taxon>Gunneridae</taxon>
        <taxon>Pentapetalae</taxon>
        <taxon>asterids</taxon>
        <taxon>campanulids</taxon>
        <taxon>Asterales</taxon>
        <taxon>Asteraceae</taxon>
        <taxon>Asteroideae</taxon>
        <taxon>Anthemideae</taxon>
        <taxon>Artemisiinae</taxon>
        <taxon>Artemisia</taxon>
    </lineage>
</organism>
<feature type="chain" id="PRO_5015576972" evidence="1">
    <location>
        <begin position="22"/>
        <end position="637"/>
    </location>
</feature>
<dbReference type="PANTHER" id="PTHR43139:SF22">
    <property type="entry name" value="AB HYDROLASE-1 DOMAIN-CONTAINING PROTEIN"/>
    <property type="match status" value="1"/>
</dbReference>
<feature type="signal peptide" evidence="1">
    <location>
        <begin position="1"/>
        <end position="21"/>
    </location>
</feature>
<dbReference type="Proteomes" id="UP000245207">
    <property type="component" value="Unassembled WGS sequence"/>
</dbReference>
<accession>A0A2U1PKP9</accession>
<proteinExistence type="predicted"/>
<evidence type="ECO:0000313" key="2">
    <source>
        <dbReference type="EMBL" id="PWA86331.1"/>
    </source>
</evidence>
<protein>
    <submittedName>
        <fullName evidence="2">Alpha/beta hydrolase fold-1</fullName>
    </submittedName>
</protein>
<name>A0A2U1PKP9_ARTAN</name>
<evidence type="ECO:0000313" key="3">
    <source>
        <dbReference type="Proteomes" id="UP000245207"/>
    </source>
</evidence>
<dbReference type="AlphaFoldDB" id="A0A2U1PKP9"/>
<dbReference type="GO" id="GO:0016787">
    <property type="term" value="F:hydrolase activity"/>
    <property type="evidence" value="ECO:0007669"/>
    <property type="project" value="UniProtKB-KW"/>
</dbReference>
<dbReference type="STRING" id="35608.A0A2U1PKP9"/>
<dbReference type="PANTHER" id="PTHR43139">
    <property type="entry name" value="SI:DKEY-122A22.2"/>
    <property type="match status" value="1"/>
</dbReference>
<gene>
    <name evidence="2" type="ORF">CTI12_AA141270</name>
</gene>
<keyword evidence="3" id="KW-1185">Reference proteome</keyword>
<evidence type="ECO:0000256" key="1">
    <source>
        <dbReference type="SAM" id="SignalP"/>
    </source>
</evidence>
<dbReference type="EMBL" id="PKPP01001031">
    <property type="protein sequence ID" value="PWA86331.1"/>
    <property type="molecule type" value="Genomic_DNA"/>
</dbReference>
<sequence length="637" mass="73022">MGNIFVVLTPLVHGLVKLVAGLTPQTIEIEPGTTMNIWVPKGIVTKKDGNIVYIPPTKHAIVLLHAFAMDGILTWFLQVLALSREYSVYVPDLLICSLVVRSPIETKGQQVSKPSLRPKMAKLYLDLVKSFVASATVIELTESISVDAYKRLGLSTWSDLLMPTTVEGLEMMFSVGLHKLPWIPKFIYRDFLEKQIILYTRIWMVLMGLRDRIRNHVINKIGNGKDVSIWYDIWGETDRLCNIIPKAARYAARLSDNLSVADMIDNGCWKWPEGWIQSYPHLASIKVPILNDDASDEVLWKKSNGDIVEFSIKVAWEDMRPTSQKVKWEKLVWYSQGIPRHSFKLPAKSHPHLHPQFEQLGRNKKRRIFVISYAHTPATGIISESSAELLQGSNHKWLGMRFLVGSRFQKFCIISLLFGVHMSLILDVYTNNDYIEKVSMSSEDGMKKNKLPPKRFSSTVVKVTKNMRRKGCCFWWNTFMVEELRRCKADDADLYILRFYNRLDEEKKGEESRKWMEAFDQPKTAGMDNFQATFITFSKLRLNSHKVLRDTDGAWRKRKGPVVLDFGAGVIRKDVLLPSITMSHNIGGQECETHHDFCETISAPVFRAQEQTINQQPRPAEGNTFQMPRTLSTVTLW</sequence>
<keyword evidence="1" id="KW-0732">Signal</keyword>
<dbReference type="InterPro" id="IPR052370">
    <property type="entry name" value="Meta-cleavage_hydrolase"/>
</dbReference>
<reference evidence="2 3" key="1">
    <citation type="journal article" date="2018" name="Mol. Plant">
        <title>The genome of Artemisia annua provides insight into the evolution of Asteraceae family and artemisinin biosynthesis.</title>
        <authorList>
            <person name="Shen Q."/>
            <person name="Zhang L."/>
            <person name="Liao Z."/>
            <person name="Wang S."/>
            <person name="Yan T."/>
            <person name="Shi P."/>
            <person name="Liu M."/>
            <person name="Fu X."/>
            <person name="Pan Q."/>
            <person name="Wang Y."/>
            <person name="Lv Z."/>
            <person name="Lu X."/>
            <person name="Zhang F."/>
            <person name="Jiang W."/>
            <person name="Ma Y."/>
            <person name="Chen M."/>
            <person name="Hao X."/>
            <person name="Li L."/>
            <person name="Tang Y."/>
            <person name="Lv G."/>
            <person name="Zhou Y."/>
            <person name="Sun X."/>
            <person name="Brodelius P.E."/>
            <person name="Rose J.K.C."/>
            <person name="Tang K."/>
        </authorList>
    </citation>
    <scope>NUCLEOTIDE SEQUENCE [LARGE SCALE GENOMIC DNA]</scope>
    <source>
        <strain evidence="3">cv. Huhao1</strain>
        <tissue evidence="2">Leaf</tissue>
    </source>
</reference>